<keyword evidence="1" id="KW-1133">Transmembrane helix</keyword>
<accession>A0A1C6RKU0</accession>
<dbReference type="Proteomes" id="UP000199413">
    <property type="component" value="Unassembled WGS sequence"/>
</dbReference>
<keyword evidence="3" id="KW-1185">Reference proteome</keyword>
<evidence type="ECO:0000313" key="3">
    <source>
        <dbReference type="Proteomes" id="UP000199413"/>
    </source>
</evidence>
<name>A0A1C6RKU0_9ACTN</name>
<sequence>MAKHAVAYGGGALFVRARRLLAASLGIMLGAGVVSVIAMPAQAYEQRDVGKSGWAYTDSHLPDQSFVNPSGDAPIGAWADAGGNKHKSRSYFTFDISRFRGAVIHKADLVIAERSAADCASAQPVELWRTDPIKATTSWESTPRHRELLGTVQAGGAATCPGYLVWDIMPALQKLANQDEQTLTIEIRVPHGYEGKLSHGRKLRPFPVIHSVANHAPTVEQIGLEFPSWSCGSKENPQPVGPRYYSLMLRGADADSNDSNFNGQFAAWPVGHEDQRSERFGSSYGRTLAKVGWDMSQYPHGTVVAWTARAYDGHDYSTWAEPCYVKVDGQPPAAPVVASAKYPNDGQPHGGTGVPGTFTFTANGSPDVVGYYWGRFGETYNYIPAPAPGADVTLEYTPTSFVEYLSVRSVDSASNSSEVTEYRFYVKSTAPAVRVTVGGVGLPSQLAISTNVEGVTEFGYKIGDGDEVRVPASADGTAEVPVVFTQPGSIKLQVRSYAGTELVGAHTEDVSVRDTPFVESADFAFPDHDGVVDRPGSFTFRPGRAGVVAYEYAFLYEDMQRIEAGADGTAVLRWTPTEPNWYVLNVRSISADGTVSEIEQYQFNVIDTKPTVYSSTYYEYGAWGGVGIPGEFNFDTAMPDVDVYLYRLNDGPEQIADPEYSWAQVTLAPDRSGSNTLTVRTRFLDGSFSPTRTYTFEVSDAPVVTSSDYPENDAAGQPGQPGRFTFNPGRSDVMEYRYVLEYSGEEQVVAAGTDGKATIEITPTHPGYTLLTVTSRAADGTVSAERRYYFRVRDPRVNVISAYDEYIPRGGIGAIGRFGVYTEIGEVTTFEYQLNGGAWQSVPKTPDALVTDISVTMDRNGANVFSVRGRTAAGEYTPQTDYPFLVGTAPLVSSSTYPANQWAGGVGVPGEFTFTQGSPGVVEFEYTVDDGQPVMVAANAAGVATASYTPTSASSHTMVVRGRTADGAWTDTTNYYFLVNFS</sequence>
<organism evidence="2 3">
    <name type="scientific">Micromonospora rhizosphaerae</name>
    <dbReference type="NCBI Taxonomy" id="568872"/>
    <lineage>
        <taxon>Bacteria</taxon>
        <taxon>Bacillati</taxon>
        <taxon>Actinomycetota</taxon>
        <taxon>Actinomycetes</taxon>
        <taxon>Micromonosporales</taxon>
        <taxon>Micromonosporaceae</taxon>
        <taxon>Micromonospora</taxon>
    </lineage>
</organism>
<dbReference type="AlphaFoldDB" id="A0A1C6RKU0"/>
<keyword evidence="1" id="KW-0472">Membrane</keyword>
<proteinExistence type="predicted"/>
<dbReference type="EMBL" id="FMHV01000002">
    <property type="protein sequence ID" value="SCL17797.1"/>
    <property type="molecule type" value="Genomic_DNA"/>
</dbReference>
<evidence type="ECO:0008006" key="4">
    <source>
        <dbReference type="Google" id="ProtNLM"/>
    </source>
</evidence>
<gene>
    <name evidence="2" type="ORF">GA0070624_1380</name>
</gene>
<evidence type="ECO:0000313" key="2">
    <source>
        <dbReference type="EMBL" id="SCL17797.1"/>
    </source>
</evidence>
<dbReference type="STRING" id="568872.GA0070624_1380"/>
<keyword evidence="1" id="KW-0812">Transmembrane</keyword>
<protein>
    <recommendedName>
        <fullName evidence="4">DNRLRE domain-containing protein</fullName>
    </recommendedName>
</protein>
<feature type="transmembrane region" description="Helical" evidence="1">
    <location>
        <begin position="20"/>
        <end position="41"/>
    </location>
</feature>
<reference evidence="3" key="1">
    <citation type="submission" date="2016-06" db="EMBL/GenBank/DDBJ databases">
        <authorList>
            <person name="Varghese N."/>
            <person name="Submissions Spin"/>
        </authorList>
    </citation>
    <scope>NUCLEOTIDE SEQUENCE [LARGE SCALE GENOMIC DNA]</scope>
    <source>
        <strain evidence="3">DSM 45431</strain>
    </source>
</reference>
<evidence type="ECO:0000256" key="1">
    <source>
        <dbReference type="SAM" id="Phobius"/>
    </source>
</evidence>